<dbReference type="VEuPathDB" id="FungiDB:HCDG_09291"/>
<proteinExistence type="predicted"/>
<name>C6HSW0_AJECH</name>
<evidence type="ECO:0000313" key="2">
    <source>
        <dbReference type="Proteomes" id="UP000002624"/>
    </source>
</evidence>
<gene>
    <name evidence="1" type="ORF">HCDG_09291</name>
</gene>
<dbReference type="EMBL" id="GG692439">
    <property type="protein sequence ID" value="EER36635.1"/>
    <property type="molecule type" value="Genomic_DNA"/>
</dbReference>
<sequence length="250" mass="27855">MAKALNSRIRLPYLHTPAYPGCCGVHSSARSWITTSIKRGRISKARDGKLSLNPQLSFGEDDLPQLLSDSGSCTFHLKLTDHSIVMLCDAFHTNDFNPVNRISTPPVVYPSQRALHKHSAIFYNFILYGLLNGTNSANGVIGRWRSVLRGYLDILVKIAKYIGIFSECILLSLSERDASRADISRKTSHRTDDMTAGTLNCASKCPQCGAESIFTPLCRPWYTDAILHQGLPVKSSWLQDTQKDIRLQDD</sequence>
<organism evidence="1 2">
    <name type="scientific">Ajellomyces capsulatus (strain H143)</name>
    <name type="common">Darling's disease fungus</name>
    <name type="synonym">Histoplasma capsulatum</name>
    <dbReference type="NCBI Taxonomy" id="544712"/>
    <lineage>
        <taxon>Eukaryota</taxon>
        <taxon>Fungi</taxon>
        <taxon>Dikarya</taxon>
        <taxon>Ascomycota</taxon>
        <taxon>Pezizomycotina</taxon>
        <taxon>Eurotiomycetes</taxon>
        <taxon>Eurotiomycetidae</taxon>
        <taxon>Onygenales</taxon>
        <taxon>Ajellomycetaceae</taxon>
        <taxon>Histoplasma</taxon>
    </lineage>
</organism>
<evidence type="ECO:0000313" key="1">
    <source>
        <dbReference type="EMBL" id="EER36635.1"/>
    </source>
</evidence>
<accession>C6HSW0</accession>
<reference evidence="2" key="1">
    <citation type="submission" date="2009-05" db="EMBL/GenBank/DDBJ databases">
        <title>The genome sequence of Ajellomyces capsulatus strain H143.</title>
        <authorList>
            <person name="Champion M."/>
            <person name="Cuomo C.A."/>
            <person name="Ma L.-J."/>
            <person name="Henn M.R."/>
            <person name="Sil A."/>
            <person name="Goldman B."/>
            <person name="Young S.K."/>
            <person name="Kodira C.D."/>
            <person name="Zeng Q."/>
            <person name="Koehrsen M."/>
            <person name="Alvarado L."/>
            <person name="Berlin A.M."/>
            <person name="Borenstein D."/>
            <person name="Chen Z."/>
            <person name="Engels R."/>
            <person name="Freedman E."/>
            <person name="Gellesch M."/>
            <person name="Goldberg J."/>
            <person name="Griggs A."/>
            <person name="Gujja S."/>
            <person name="Heiman D.I."/>
            <person name="Hepburn T.A."/>
            <person name="Howarth C."/>
            <person name="Jen D."/>
            <person name="Larson L."/>
            <person name="Lewis B."/>
            <person name="Mehta T."/>
            <person name="Park D."/>
            <person name="Pearson M."/>
            <person name="Roberts A."/>
            <person name="Saif S."/>
            <person name="Shea T.D."/>
            <person name="Shenoy N."/>
            <person name="Sisk P."/>
            <person name="Stolte C."/>
            <person name="Sykes S."/>
            <person name="Walk T."/>
            <person name="White J."/>
            <person name="Yandava C."/>
            <person name="Klein B."/>
            <person name="McEwen J.G."/>
            <person name="Puccia R."/>
            <person name="Goldman G.H."/>
            <person name="Felipe M.S."/>
            <person name="Nino-Vega G."/>
            <person name="San-Blas G."/>
            <person name="Taylor J.W."/>
            <person name="Mendoza L."/>
            <person name="Galagan J.E."/>
            <person name="Nusbaum C."/>
            <person name="Birren B.W."/>
        </authorList>
    </citation>
    <scope>NUCLEOTIDE SEQUENCE [LARGE SCALE GENOMIC DNA]</scope>
    <source>
        <strain evidence="2">H143</strain>
    </source>
</reference>
<protein>
    <submittedName>
        <fullName evidence="1">Uncharacterized protein</fullName>
    </submittedName>
</protein>
<dbReference type="OMA" id="AFHTNDF"/>
<dbReference type="Proteomes" id="UP000002624">
    <property type="component" value="Unassembled WGS sequence"/>
</dbReference>
<dbReference type="HOGENOM" id="CLU_1111126_0_0_1"/>
<dbReference type="AlphaFoldDB" id="C6HSW0"/>